<reference evidence="2 3" key="1">
    <citation type="submission" date="2023-05" db="EMBL/GenBank/DDBJ databases">
        <title>Chelatococcus sp. nov., a moderately thermophilic bacterium isolated from hot spring microbial mat.</title>
        <authorList>
            <person name="Hu C.-J."/>
            <person name="Li W.-J."/>
        </authorList>
    </citation>
    <scope>NUCLEOTIDE SEQUENCE [LARGE SCALE GENOMIC DNA]</scope>
    <source>
        <strain evidence="2 3">SYSU G07232</strain>
    </source>
</reference>
<name>A0ABT7ABY4_9HYPH</name>
<dbReference type="Proteomes" id="UP001321492">
    <property type="component" value="Unassembled WGS sequence"/>
</dbReference>
<organism evidence="2 3">
    <name type="scientific">Chelatococcus albus</name>
    <dbReference type="NCBI Taxonomy" id="3047466"/>
    <lineage>
        <taxon>Bacteria</taxon>
        <taxon>Pseudomonadati</taxon>
        <taxon>Pseudomonadota</taxon>
        <taxon>Alphaproteobacteria</taxon>
        <taxon>Hyphomicrobiales</taxon>
        <taxon>Chelatococcaceae</taxon>
        <taxon>Chelatococcus</taxon>
    </lineage>
</organism>
<sequence length="411" mass="41265">MRLARLLAGAARREPTRIAFRAAVREARVSRALDASLPLAAADAAVRRLSAFFAGLPVQRQAAVGFLLPNGPEACIGILAALDAGLRPCLLPLAWPVETIAQAVEAAGVEVLVTAGRIDRLAPAEDMCRLAAGFYGLRFIAAFGADVPDGVAALDAILADDAPPPAITVEQPFPSPGIVTFASAGERPLPVLRSEGALVAATLPFVLATGLTTGQRIVQLLAPDDLAGLATGLAAALIGGATLVSHGLFDAARFLDDLGASQPTVLVAPGWMAQSIDASGLLRRDGTLVCALVHQASGGFSAGSGIAGGAVVDVLALDEAAMLVARRDANGGCALALGAVTAPNGGTRPLLEVRTGAAGGLEARGPAVASPVALSPSAAVDAEAWHALPFTVTAKDGRILSVARDGDTAPA</sequence>
<evidence type="ECO:0000313" key="3">
    <source>
        <dbReference type="Proteomes" id="UP001321492"/>
    </source>
</evidence>
<dbReference type="InterPro" id="IPR000873">
    <property type="entry name" value="AMP-dep_synth/lig_dom"/>
</dbReference>
<evidence type="ECO:0000313" key="2">
    <source>
        <dbReference type="EMBL" id="MDJ1156876.1"/>
    </source>
</evidence>
<dbReference type="RefSeq" id="WP_283738870.1">
    <property type="nucleotide sequence ID" value="NZ_JASJEV010000001.1"/>
</dbReference>
<dbReference type="EMBL" id="JASJEV010000001">
    <property type="protein sequence ID" value="MDJ1156876.1"/>
    <property type="molecule type" value="Genomic_DNA"/>
</dbReference>
<dbReference type="Gene3D" id="3.40.50.12780">
    <property type="entry name" value="N-terminal domain of ligase-like"/>
    <property type="match status" value="1"/>
</dbReference>
<accession>A0ABT7ABY4</accession>
<feature type="domain" description="AMP-dependent synthetase/ligase" evidence="1">
    <location>
        <begin position="33"/>
        <end position="119"/>
    </location>
</feature>
<evidence type="ECO:0000259" key="1">
    <source>
        <dbReference type="Pfam" id="PF00501"/>
    </source>
</evidence>
<gene>
    <name evidence="2" type="ORF">QNA08_01270</name>
</gene>
<dbReference type="Pfam" id="PF00501">
    <property type="entry name" value="AMP-binding"/>
    <property type="match status" value="1"/>
</dbReference>
<dbReference type="InterPro" id="IPR042099">
    <property type="entry name" value="ANL_N_sf"/>
</dbReference>
<keyword evidence="3" id="KW-1185">Reference proteome</keyword>
<proteinExistence type="predicted"/>
<protein>
    <submittedName>
        <fullName evidence="2">AMP-binding protein</fullName>
    </submittedName>
</protein>
<dbReference type="SUPFAM" id="SSF56801">
    <property type="entry name" value="Acetyl-CoA synthetase-like"/>
    <property type="match status" value="1"/>
</dbReference>
<comment type="caution">
    <text evidence="2">The sequence shown here is derived from an EMBL/GenBank/DDBJ whole genome shotgun (WGS) entry which is preliminary data.</text>
</comment>